<reference evidence="2 3" key="1">
    <citation type="journal article" date="2018" name="PLoS ONE">
        <title>The draft genome of Kipferlia bialata reveals reductive genome evolution in fornicate parasites.</title>
        <authorList>
            <person name="Tanifuji G."/>
            <person name="Takabayashi S."/>
            <person name="Kume K."/>
            <person name="Takagi M."/>
            <person name="Nakayama T."/>
            <person name="Kamikawa R."/>
            <person name="Inagaki Y."/>
            <person name="Hashimoto T."/>
        </authorList>
    </citation>
    <scope>NUCLEOTIDE SEQUENCE [LARGE SCALE GENOMIC DNA]</scope>
    <source>
        <strain evidence="2">NY0173</strain>
    </source>
</reference>
<sequence length="163" mass="18434">MLSDICPTGVTTILAEAGALSDSTHNIALAAEMGDVKMAPRRVTGALPTQHGEPEAEGEAEGVEEEEEAEFQDPRLALLEEYVPEDPEAELHATKTALLYELDIMLRRCKEGMFSDRMDEMKRLFIRKWFYCHDLPAQCRLPGRHIATLLCDESYYDSEYYDS</sequence>
<protein>
    <submittedName>
        <fullName evidence="2">Uncharacterized protein</fullName>
    </submittedName>
</protein>
<feature type="compositionally biased region" description="Acidic residues" evidence="1">
    <location>
        <begin position="55"/>
        <end position="69"/>
    </location>
</feature>
<comment type="caution">
    <text evidence="2">The sequence shown here is derived from an EMBL/GenBank/DDBJ whole genome shotgun (WGS) entry which is preliminary data.</text>
</comment>
<evidence type="ECO:0000256" key="1">
    <source>
        <dbReference type="SAM" id="MobiDB-lite"/>
    </source>
</evidence>
<dbReference type="EMBL" id="BDIP01002167">
    <property type="protein sequence ID" value="GCA63056.1"/>
    <property type="molecule type" value="Genomic_DNA"/>
</dbReference>
<proteinExistence type="predicted"/>
<evidence type="ECO:0000313" key="2">
    <source>
        <dbReference type="EMBL" id="GCA63056.1"/>
    </source>
</evidence>
<organism evidence="2 3">
    <name type="scientific">Kipferlia bialata</name>
    <dbReference type="NCBI Taxonomy" id="797122"/>
    <lineage>
        <taxon>Eukaryota</taxon>
        <taxon>Metamonada</taxon>
        <taxon>Carpediemonas-like organisms</taxon>
        <taxon>Kipferlia</taxon>
    </lineage>
</organism>
<dbReference type="AlphaFoldDB" id="A0A391NSJ0"/>
<accession>A0A391NSJ0</accession>
<name>A0A391NSJ0_9EUKA</name>
<gene>
    <name evidence="2" type="ORF">KIPB_007579</name>
</gene>
<dbReference type="Proteomes" id="UP000265618">
    <property type="component" value="Unassembled WGS sequence"/>
</dbReference>
<feature type="region of interest" description="Disordered" evidence="1">
    <location>
        <begin position="46"/>
        <end position="69"/>
    </location>
</feature>
<evidence type="ECO:0000313" key="3">
    <source>
        <dbReference type="Proteomes" id="UP000265618"/>
    </source>
</evidence>
<keyword evidence="3" id="KW-1185">Reference proteome</keyword>